<keyword evidence="3 5" id="KW-0949">S-adenosyl-L-methionine</keyword>
<evidence type="ECO:0000256" key="5">
    <source>
        <dbReference type="PROSITE-ProRule" id="PRU01016"/>
    </source>
</evidence>
<dbReference type="PROSITE" id="PS51679">
    <property type="entry name" value="SAM_MT_C5"/>
    <property type="match status" value="1"/>
</dbReference>
<dbReference type="Pfam" id="PF00145">
    <property type="entry name" value="DNA_methylase"/>
    <property type="match status" value="1"/>
</dbReference>
<sequence>MHSKHWSILKLSEAVKRGYFRTVDLFAGCGGMTLGFHRAKYRCIAAIEIDDNARKSHEKNFSCFMPLGGYAAYGDITKVDPFTAVSHLCPLFPHPESEVDIIIGGPPCQAFSRLGRAALWDIAGKKYAHGFDERATMYHYFLSYVSALKPIAFVMENVREIGKFVGRNVAEEIAVTANELGYETRYTLLNAVWYGVPQLRERMFLVGIRKELNIKPSFPEIKYKYDIPVGYSTSRAGTGHIEVLPPYIHYVDHHKFASKVLPAVTASQAFADLPPIYHHLDGRSGKGFPRNVNLKMRYLPKNNKFTETMKKWPYFQNNTDEFTGHIIRYMPRDYEIFRRMSEGDMYPEALEIALEIFQEKIAQLELETGKEIKEGSAEWKRIYKEIVPPYKVHRYPNKFRKMWSDQPARTVPAHIGKDSYSHIHFDSNQARGISLREAARLQSFPDAFQFHGSMNSQLTQIGNAVPPLMAFAVAKCLRADLVSAWQKINQSVCNLPNYKLLA</sequence>
<dbReference type="InterPro" id="IPR001525">
    <property type="entry name" value="C5_MeTfrase"/>
</dbReference>
<name>A0ABV4XKI2_9CYAN</name>
<accession>A0ABV4XKI2</accession>
<keyword evidence="4" id="KW-0680">Restriction system</keyword>
<reference evidence="8 9" key="1">
    <citation type="submission" date="2024-09" db="EMBL/GenBank/DDBJ databases">
        <title>Floridaenema gen nov. (Aerosakkonemataceae, Aerosakkonematales ord. nov., Cyanobacteria) from benthic tropical and subtropical fresh waters, with the description of four new species.</title>
        <authorList>
            <person name="Moretto J.A."/>
            <person name="Berthold D.E."/>
            <person name="Lefler F.W."/>
            <person name="Huang I.-S."/>
            <person name="Laughinghouse H. IV."/>
        </authorList>
    </citation>
    <scope>NUCLEOTIDE SEQUENCE [LARGE SCALE GENOMIC DNA]</scope>
    <source>
        <strain evidence="8 9">BLCC-F50</strain>
    </source>
</reference>
<comment type="similarity">
    <text evidence="5 6">Belongs to the class I-like SAM-binding methyltransferase superfamily. C5-methyltransferase family.</text>
</comment>
<dbReference type="Proteomes" id="UP001576784">
    <property type="component" value="Unassembled WGS sequence"/>
</dbReference>
<evidence type="ECO:0000256" key="6">
    <source>
        <dbReference type="RuleBase" id="RU000416"/>
    </source>
</evidence>
<evidence type="ECO:0000313" key="9">
    <source>
        <dbReference type="Proteomes" id="UP001576784"/>
    </source>
</evidence>
<comment type="caution">
    <text evidence="8">The sequence shown here is derived from an EMBL/GenBank/DDBJ whole genome shotgun (WGS) entry which is preliminary data.</text>
</comment>
<organism evidence="8 9">
    <name type="scientific">Floridaenema flaviceps BLCC-F50</name>
    <dbReference type="NCBI Taxonomy" id="3153642"/>
    <lineage>
        <taxon>Bacteria</taxon>
        <taxon>Bacillati</taxon>
        <taxon>Cyanobacteriota</taxon>
        <taxon>Cyanophyceae</taxon>
        <taxon>Oscillatoriophycideae</taxon>
        <taxon>Aerosakkonematales</taxon>
        <taxon>Aerosakkonemataceae</taxon>
        <taxon>Floridanema</taxon>
        <taxon>Floridanema flaviceps</taxon>
    </lineage>
</organism>
<dbReference type="NCBIfam" id="TIGR00675">
    <property type="entry name" value="dcm"/>
    <property type="match status" value="1"/>
</dbReference>
<evidence type="ECO:0000256" key="4">
    <source>
        <dbReference type="ARBA" id="ARBA00022747"/>
    </source>
</evidence>
<dbReference type="PROSITE" id="PS00095">
    <property type="entry name" value="C5_MTASE_2"/>
    <property type="match status" value="1"/>
</dbReference>
<evidence type="ECO:0000313" key="8">
    <source>
        <dbReference type="EMBL" id="MFB2891469.1"/>
    </source>
</evidence>
<evidence type="ECO:0000256" key="7">
    <source>
        <dbReference type="RuleBase" id="RU000417"/>
    </source>
</evidence>
<keyword evidence="2 5" id="KW-0808">Transferase</keyword>
<dbReference type="InterPro" id="IPR031303">
    <property type="entry name" value="C5_meth_CS"/>
</dbReference>
<dbReference type="Gene3D" id="3.40.50.150">
    <property type="entry name" value="Vaccinia Virus protein VP39"/>
    <property type="match status" value="1"/>
</dbReference>
<keyword evidence="9" id="KW-1185">Reference proteome</keyword>
<keyword evidence="1 5" id="KW-0489">Methyltransferase</keyword>
<proteinExistence type="inferred from homology"/>
<comment type="catalytic activity">
    <reaction evidence="7">
        <text>a 2'-deoxycytidine in DNA + S-adenosyl-L-methionine = a 5-methyl-2'-deoxycytidine in DNA + S-adenosyl-L-homocysteine + H(+)</text>
        <dbReference type="Rhea" id="RHEA:13681"/>
        <dbReference type="Rhea" id="RHEA-COMP:11369"/>
        <dbReference type="Rhea" id="RHEA-COMP:11370"/>
        <dbReference type="ChEBI" id="CHEBI:15378"/>
        <dbReference type="ChEBI" id="CHEBI:57856"/>
        <dbReference type="ChEBI" id="CHEBI:59789"/>
        <dbReference type="ChEBI" id="CHEBI:85452"/>
        <dbReference type="ChEBI" id="CHEBI:85454"/>
        <dbReference type="EC" id="2.1.1.37"/>
    </reaction>
</comment>
<protein>
    <recommendedName>
        <fullName evidence="7">Cytosine-specific methyltransferase</fullName>
        <ecNumber evidence="7">2.1.1.37</ecNumber>
    </recommendedName>
</protein>
<dbReference type="Gene3D" id="3.90.120.10">
    <property type="entry name" value="DNA Methylase, subunit A, domain 2"/>
    <property type="match status" value="1"/>
</dbReference>
<dbReference type="RefSeq" id="WP_413261145.1">
    <property type="nucleotide sequence ID" value="NZ_JBHFNR010000006.1"/>
</dbReference>
<dbReference type="PRINTS" id="PR00105">
    <property type="entry name" value="C5METTRFRASE"/>
</dbReference>
<dbReference type="SUPFAM" id="SSF53335">
    <property type="entry name" value="S-adenosyl-L-methionine-dependent methyltransferases"/>
    <property type="match status" value="1"/>
</dbReference>
<dbReference type="InterPro" id="IPR029063">
    <property type="entry name" value="SAM-dependent_MTases_sf"/>
</dbReference>
<evidence type="ECO:0000256" key="3">
    <source>
        <dbReference type="ARBA" id="ARBA00022691"/>
    </source>
</evidence>
<dbReference type="InterPro" id="IPR018117">
    <property type="entry name" value="C5_DNA_meth_AS"/>
</dbReference>
<dbReference type="GO" id="GO:0032259">
    <property type="term" value="P:methylation"/>
    <property type="evidence" value="ECO:0007669"/>
    <property type="project" value="UniProtKB-KW"/>
</dbReference>
<dbReference type="PROSITE" id="PS00094">
    <property type="entry name" value="C5_MTASE_1"/>
    <property type="match status" value="1"/>
</dbReference>
<dbReference type="EC" id="2.1.1.37" evidence="7"/>
<dbReference type="InterPro" id="IPR050390">
    <property type="entry name" value="C5-Methyltransferase"/>
</dbReference>
<evidence type="ECO:0000256" key="2">
    <source>
        <dbReference type="ARBA" id="ARBA00022679"/>
    </source>
</evidence>
<dbReference type="PANTHER" id="PTHR10629:SF52">
    <property type="entry name" value="DNA (CYTOSINE-5)-METHYLTRANSFERASE 1"/>
    <property type="match status" value="1"/>
</dbReference>
<dbReference type="EMBL" id="JBHFNR010000006">
    <property type="protein sequence ID" value="MFB2891469.1"/>
    <property type="molecule type" value="Genomic_DNA"/>
</dbReference>
<dbReference type="GO" id="GO:0003886">
    <property type="term" value="F:DNA (cytosine-5-)-methyltransferase activity"/>
    <property type="evidence" value="ECO:0007669"/>
    <property type="project" value="UniProtKB-EC"/>
</dbReference>
<evidence type="ECO:0000256" key="1">
    <source>
        <dbReference type="ARBA" id="ARBA00022603"/>
    </source>
</evidence>
<gene>
    <name evidence="8" type="ORF">ACE1CI_00835</name>
</gene>
<dbReference type="PANTHER" id="PTHR10629">
    <property type="entry name" value="CYTOSINE-SPECIFIC METHYLTRANSFERASE"/>
    <property type="match status" value="1"/>
</dbReference>
<feature type="active site" evidence="5">
    <location>
        <position position="108"/>
    </location>
</feature>